<dbReference type="PANTHER" id="PTHR47204:SF1">
    <property type="entry name" value="RIBONUCLEASE H2 SUBUNIT C"/>
    <property type="match status" value="1"/>
</dbReference>
<feature type="region of interest" description="Disordered" evidence="1">
    <location>
        <begin position="142"/>
        <end position="193"/>
    </location>
</feature>
<feature type="region of interest" description="Disordered" evidence="1">
    <location>
        <begin position="48"/>
        <end position="70"/>
    </location>
</feature>
<dbReference type="Gene3D" id="2.40.128.680">
    <property type="match status" value="2"/>
</dbReference>
<dbReference type="HOGENOM" id="CLU_071098_0_0_1"/>
<feature type="region of interest" description="Disordered" evidence="1">
    <location>
        <begin position="85"/>
        <end position="118"/>
    </location>
</feature>
<proteinExistence type="predicted"/>
<feature type="compositionally biased region" description="Low complexity" evidence="1">
    <location>
        <begin position="53"/>
        <end position="63"/>
    </location>
</feature>
<organism evidence="3">
    <name type="scientific">Schizophyllum commune (strain H4-8 / FGSC 9210)</name>
    <name type="common">Split gill fungus</name>
    <dbReference type="NCBI Taxonomy" id="578458"/>
    <lineage>
        <taxon>Eukaryota</taxon>
        <taxon>Fungi</taxon>
        <taxon>Dikarya</taxon>
        <taxon>Basidiomycota</taxon>
        <taxon>Agaricomycotina</taxon>
        <taxon>Agaricomycetes</taxon>
        <taxon>Agaricomycetidae</taxon>
        <taxon>Agaricales</taxon>
        <taxon>Schizophyllaceae</taxon>
        <taxon>Schizophyllum</taxon>
    </lineage>
</organism>
<feature type="compositionally biased region" description="Low complexity" evidence="1">
    <location>
        <begin position="91"/>
        <end position="113"/>
    </location>
</feature>
<sequence>MSLSIHSTCDLRKLSTADPNLLPFHIAHTGPAPVSTYFLTQPAKEEVGAPEGAKATASSASSAPGEAPITGEAPATIAIADAPSTSNTMDTAVPSSVPAPASTTNPSASSQTSKRLVSSFRGRTVHGLRVDVPPGYLGVVLRADGKPATSRPRGTRPQKGRRGRNGAASEEGEEDAMMPEDDEATEDTRPSRVLNPASQFSSFMVWGADIPVDEGRDDYIRALTEWTALAEEIHRMD</sequence>
<feature type="compositionally biased region" description="Acidic residues" evidence="1">
    <location>
        <begin position="170"/>
        <end position="185"/>
    </location>
</feature>
<dbReference type="Proteomes" id="UP000007431">
    <property type="component" value="Unassembled WGS sequence"/>
</dbReference>
<dbReference type="InParanoid" id="D8Q2F8"/>
<evidence type="ECO:0000313" key="3">
    <source>
        <dbReference type="Proteomes" id="UP000007431"/>
    </source>
</evidence>
<dbReference type="RefSeq" id="XP_003033574.1">
    <property type="nucleotide sequence ID" value="XM_003033528.1"/>
</dbReference>
<dbReference type="EMBL" id="GL377305">
    <property type="protein sequence ID" value="EFI98671.1"/>
    <property type="molecule type" value="Genomic_DNA"/>
</dbReference>
<dbReference type="Pfam" id="PF08615">
    <property type="entry name" value="RNase_H2_suC"/>
    <property type="match status" value="1"/>
</dbReference>
<dbReference type="CDD" id="cd09271">
    <property type="entry name" value="RNase_H2-C"/>
    <property type="match status" value="1"/>
</dbReference>
<name>D8Q2F8_SCHCM</name>
<feature type="non-terminal residue" evidence="2">
    <location>
        <position position="237"/>
    </location>
</feature>
<protein>
    <submittedName>
        <fullName evidence="2">Uncharacterized protein</fullName>
    </submittedName>
</protein>
<dbReference type="GeneID" id="9592835"/>
<accession>D8Q2F8</accession>
<dbReference type="GO" id="GO:0006401">
    <property type="term" value="P:RNA catabolic process"/>
    <property type="evidence" value="ECO:0007669"/>
    <property type="project" value="InterPro"/>
</dbReference>
<dbReference type="GO" id="GO:0032299">
    <property type="term" value="C:ribonuclease H2 complex"/>
    <property type="evidence" value="ECO:0007669"/>
    <property type="project" value="InterPro"/>
</dbReference>
<dbReference type="InterPro" id="IPR013924">
    <property type="entry name" value="RNase_H2_suC"/>
</dbReference>
<reference evidence="2 3" key="1">
    <citation type="journal article" date="2010" name="Nat. Biotechnol.">
        <title>Genome sequence of the model mushroom Schizophyllum commune.</title>
        <authorList>
            <person name="Ohm R.A."/>
            <person name="de Jong J.F."/>
            <person name="Lugones L.G."/>
            <person name="Aerts A."/>
            <person name="Kothe E."/>
            <person name="Stajich J.E."/>
            <person name="de Vries R.P."/>
            <person name="Record E."/>
            <person name="Levasseur A."/>
            <person name="Baker S.E."/>
            <person name="Bartholomew K.A."/>
            <person name="Coutinho P.M."/>
            <person name="Erdmann S."/>
            <person name="Fowler T.J."/>
            <person name="Gathman A.C."/>
            <person name="Lombard V."/>
            <person name="Henrissat B."/>
            <person name="Knabe N."/>
            <person name="Kuees U."/>
            <person name="Lilly W.W."/>
            <person name="Lindquist E."/>
            <person name="Lucas S."/>
            <person name="Magnuson J.K."/>
            <person name="Piumi F."/>
            <person name="Raudaskoski M."/>
            <person name="Salamov A."/>
            <person name="Schmutz J."/>
            <person name="Schwarze F.W.M.R."/>
            <person name="vanKuyk P.A."/>
            <person name="Horton J.S."/>
            <person name="Grigoriev I.V."/>
            <person name="Woesten H.A.B."/>
        </authorList>
    </citation>
    <scope>NUCLEOTIDE SEQUENCE [LARGE SCALE GENOMIC DNA]</scope>
    <source>
        <strain evidence="3">H4-8 / FGSC 9210</strain>
    </source>
</reference>
<feature type="compositionally biased region" description="Basic residues" evidence="1">
    <location>
        <begin position="153"/>
        <end position="164"/>
    </location>
</feature>
<dbReference type="OrthoDB" id="6222486at2759"/>
<evidence type="ECO:0000313" key="2">
    <source>
        <dbReference type="EMBL" id="EFI98671.1"/>
    </source>
</evidence>
<evidence type="ECO:0000256" key="1">
    <source>
        <dbReference type="SAM" id="MobiDB-lite"/>
    </source>
</evidence>
<gene>
    <name evidence="2" type="ORF">SCHCODRAFT_108584</name>
</gene>
<dbReference type="OMA" id="SFVLWHP"/>
<dbReference type="PANTHER" id="PTHR47204">
    <property type="entry name" value="OS02G0168900 PROTEIN"/>
    <property type="match status" value="1"/>
</dbReference>
<dbReference type="KEGG" id="scm:SCHCO_01122653"/>
<dbReference type="STRING" id="578458.D8Q2F8"/>
<dbReference type="VEuPathDB" id="FungiDB:SCHCODRAFT_01122653"/>
<dbReference type="AlphaFoldDB" id="D8Q2F8"/>
<dbReference type="eggNOG" id="ENOG502SBKV">
    <property type="taxonomic scope" value="Eukaryota"/>
</dbReference>
<keyword evidence="3" id="KW-1185">Reference proteome</keyword>